<dbReference type="InterPro" id="IPR036942">
    <property type="entry name" value="Beta-barrel_TonB_sf"/>
</dbReference>
<keyword evidence="4 8" id="KW-0812">Transmembrane</keyword>
<accession>A0A3E5EC84</accession>
<dbReference type="InterPro" id="IPR012910">
    <property type="entry name" value="Plug_dom"/>
</dbReference>
<comment type="subcellular location">
    <subcellularLocation>
        <location evidence="1 8">Cell outer membrane</location>
        <topology evidence="1 8">Multi-pass membrane protein</topology>
    </subcellularLocation>
</comment>
<dbReference type="PROSITE" id="PS52016">
    <property type="entry name" value="TONB_DEPENDENT_REC_3"/>
    <property type="match status" value="1"/>
</dbReference>
<dbReference type="Pfam" id="PF07715">
    <property type="entry name" value="Plug"/>
    <property type="match status" value="1"/>
</dbReference>
<evidence type="ECO:0000256" key="8">
    <source>
        <dbReference type="PROSITE-ProRule" id="PRU01360"/>
    </source>
</evidence>
<evidence type="ECO:0000256" key="2">
    <source>
        <dbReference type="ARBA" id="ARBA00022448"/>
    </source>
</evidence>
<evidence type="ECO:0000256" key="1">
    <source>
        <dbReference type="ARBA" id="ARBA00004571"/>
    </source>
</evidence>
<dbReference type="SUPFAM" id="SSF49464">
    <property type="entry name" value="Carboxypeptidase regulatory domain-like"/>
    <property type="match status" value="1"/>
</dbReference>
<dbReference type="InterPro" id="IPR039426">
    <property type="entry name" value="TonB-dep_rcpt-like"/>
</dbReference>
<evidence type="ECO:0000259" key="11">
    <source>
        <dbReference type="Pfam" id="PF00593"/>
    </source>
</evidence>
<keyword evidence="3 8" id="KW-1134">Transmembrane beta strand</keyword>
<feature type="domain" description="TonB-dependent receptor plug" evidence="12">
    <location>
        <begin position="214"/>
        <end position="311"/>
    </location>
</feature>
<dbReference type="Gene3D" id="2.170.130.10">
    <property type="entry name" value="TonB-dependent receptor, plug domain"/>
    <property type="match status" value="1"/>
</dbReference>
<dbReference type="GO" id="GO:0009279">
    <property type="term" value="C:cell outer membrane"/>
    <property type="evidence" value="ECO:0007669"/>
    <property type="project" value="UniProtKB-SubCell"/>
</dbReference>
<sequence>MKEFGRMKRILFATSLLVGATLCGGTSTAMAQQPKHQTVTINAKSMSVKQFFAEVKKQTGLNFIYSTDLAAKLPHITVNATNRPLRQVLDEVMNKVNCRYEIEGNIVTITRRMAGERVRNVSGVVTDESGEPLIGVSVCIDDSKVCTITDSKGFYTLKVPANACTLKFSYLGMSNAELRLGSGRAPLSRNIQMVTDNQLSDVVVTGYQEISKPKMTGSVTTITSAKLDERYTTNIMNNLEGRVAGLSTYNGKMTIRGTSSLYAETTPLLVVDGVPVEGNIDDLNPYDIESVNILKDAAANAIYGARASNGVIVVTTKNAKKAGKIDIDFAANLTVYEKKNVDYADNFYMTPEQQVDTEAKYWDYYFFHNDGEVADPIGTTAQSISMGTQAVTPIEYAYYQRAKGEISEEELQNQLASFKKNNYAKEYADAVYKQRVMQQYNLSLRGRSDKFTNNLTINYKYDNSGLINHFANQFNAQYKGSYNVAKWLTASMTFNGIYSKSKEVGYDNNSYYSDIWKQPAYMPFYNADGSVKGQHYWYDGNDYMTFDSPFEDLSSNPVDEYYNNTQVTRRQYMRYHGDLLFKIIDGLTANAQFVYETNHNTVEWNTTQDSHVMRTMRNAYYYQSADGTIKNYVPTTGGLLRTTNSDGRYWTARGQLNYAKTFGKHDIMAIAGLEFRETKLTGSKALMLGYDDQLQTSSTHTIDLGTLSTMNYSPLFFGASGGFPASQFVFDPYIKEGMGVVPETHHKYASGYFNLTYTYDEKYNVFGSFRKDYADVYGLNAKFRGTPLWSVGAGWLIHNEDFMKDIKWVNFLKLRASYGVTGNIYQGATSYMTATSGELNQYTNLPYGTIESPANPNLKWEQSRTTNIGIDFGLLDNRLRGSIDYYNKVAKDVFSYRTLDPTTGFTSMFVNMASMRNRGIELQITYDWLRGASRKNWSWTTNFTMSHNSNIVTDVENPSNSAYELIERPYVKGKPSSALWSYRFAGISDQEGEKGQSLFYIEDGGKSHSATGKSISILEYSGQSEPKVIMGMDNSVRWNGFSFSILMAYYGGHMMRALAHNETFSSTWSTAIASYFLNAWTPEHPTDIPGIGRYASTTIGSETTYSNNAIHHADFLKIRNIVLGYDFPQEWFRGTGINRLSLRFQIDNPKYLWVANDVHVDPETLGLRNPSSYIFGLNISF</sequence>
<evidence type="ECO:0000256" key="7">
    <source>
        <dbReference type="ARBA" id="ARBA00023237"/>
    </source>
</evidence>
<dbReference type="SUPFAM" id="SSF56935">
    <property type="entry name" value="Porins"/>
    <property type="match status" value="1"/>
</dbReference>
<keyword evidence="5 9" id="KW-0798">TonB box</keyword>
<name>A0A3E5EC84_9BACT</name>
<evidence type="ECO:0000256" key="6">
    <source>
        <dbReference type="ARBA" id="ARBA00023136"/>
    </source>
</evidence>
<keyword evidence="2 8" id="KW-0813">Transport</keyword>
<evidence type="ECO:0000313" key="13">
    <source>
        <dbReference type="EMBL" id="RGS17209.1"/>
    </source>
</evidence>
<reference evidence="13 14" key="1">
    <citation type="submission" date="2018-08" db="EMBL/GenBank/DDBJ databases">
        <title>A genome reference for cultivated species of the human gut microbiota.</title>
        <authorList>
            <person name="Zou Y."/>
            <person name="Xue W."/>
            <person name="Luo G."/>
        </authorList>
    </citation>
    <scope>NUCLEOTIDE SEQUENCE [LARGE SCALE GENOMIC DNA]</scope>
    <source>
        <strain evidence="13 14">AF24-12</strain>
    </source>
</reference>
<proteinExistence type="inferred from homology"/>
<evidence type="ECO:0000256" key="3">
    <source>
        <dbReference type="ARBA" id="ARBA00022452"/>
    </source>
</evidence>
<dbReference type="Gene3D" id="2.40.170.20">
    <property type="entry name" value="TonB-dependent receptor, beta-barrel domain"/>
    <property type="match status" value="1"/>
</dbReference>
<evidence type="ECO:0000259" key="12">
    <source>
        <dbReference type="Pfam" id="PF07715"/>
    </source>
</evidence>
<dbReference type="EMBL" id="QRVA01000008">
    <property type="protein sequence ID" value="RGS17209.1"/>
    <property type="molecule type" value="Genomic_DNA"/>
</dbReference>
<protein>
    <submittedName>
        <fullName evidence="13">SusC/RagA family TonB-linked outer membrane protein</fullName>
    </submittedName>
</protein>
<feature type="chain" id="PRO_5043182923" evidence="10">
    <location>
        <begin position="32"/>
        <end position="1181"/>
    </location>
</feature>
<dbReference type="NCBIfam" id="TIGR04056">
    <property type="entry name" value="OMP_RagA_SusC"/>
    <property type="match status" value="1"/>
</dbReference>
<dbReference type="NCBIfam" id="TIGR04057">
    <property type="entry name" value="SusC_RagA_signa"/>
    <property type="match status" value="1"/>
</dbReference>
<keyword evidence="10" id="KW-0732">Signal</keyword>
<dbReference type="InterPro" id="IPR000531">
    <property type="entry name" value="Beta-barrel_TonB"/>
</dbReference>
<dbReference type="InterPro" id="IPR023997">
    <property type="entry name" value="TonB-dep_OMP_SusC/RagA_CS"/>
</dbReference>
<dbReference type="RefSeq" id="WP_117586091.1">
    <property type="nucleotide sequence ID" value="NZ_QRVA01000008.1"/>
</dbReference>
<evidence type="ECO:0000256" key="10">
    <source>
        <dbReference type="SAM" id="SignalP"/>
    </source>
</evidence>
<dbReference type="Pfam" id="PF13715">
    <property type="entry name" value="CarbopepD_reg_2"/>
    <property type="match status" value="1"/>
</dbReference>
<gene>
    <name evidence="13" type="ORF">DWY11_05145</name>
</gene>
<dbReference type="InterPro" id="IPR037066">
    <property type="entry name" value="Plug_dom_sf"/>
</dbReference>
<dbReference type="Pfam" id="PF00593">
    <property type="entry name" value="TonB_dep_Rec_b-barrel"/>
    <property type="match status" value="1"/>
</dbReference>
<keyword evidence="7 8" id="KW-0998">Cell outer membrane</keyword>
<feature type="domain" description="TonB-dependent receptor-like beta-barrel" evidence="11">
    <location>
        <begin position="533"/>
        <end position="979"/>
    </location>
</feature>
<evidence type="ECO:0000256" key="4">
    <source>
        <dbReference type="ARBA" id="ARBA00022692"/>
    </source>
</evidence>
<dbReference type="Gene3D" id="2.60.40.1120">
    <property type="entry name" value="Carboxypeptidase-like, regulatory domain"/>
    <property type="match status" value="1"/>
</dbReference>
<evidence type="ECO:0000313" key="14">
    <source>
        <dbReference type="Proteomes" id="UP000283872"/>
    </source>
</evidence>
<feature type="signal peptide" evidence="10">
    <location>
        <begin position="1"/>
        <end position="31"/>
    </location>
</feature>
<evidence type="ECO:0000256" key="9">
    <source>
        <dbReference type="RuleBase" id="RU003357"/>
    </source>
</evidence>
<dbReference type="AlphaFoldDB" id="A0A3E5EC84"/>
<keyword evidence="6 8" id="KW-0472">Membrane</keyword>
<dbReference type="InterPro" id="IPR008969">
    <property type="entry name" value="CarboxyPept-like_regulatory"/>
</dbReference>
<dbReference type="Proteomes" id="UP000283872">
    <property type="component" value="Unassembled WGS sequence"/>
</dbReference>
<organism evidence="13 14">
    <name type="scientific">Segatella copri</name>
    <dbReference type="NCBI Taxonomy" id="165179"/>
    <lineage>
        <taxon>Bacteria</taxon>
        <taxon>Pseudomonadati</taxon>
        <taxon>Bacteroidota</taxon>
        <taxon>Bacteroidia</taxon>
        <taxon>Bacteroidales</taxon>
        <taxon>Prevotellaceae</taxon>
        <taxon>Segatella</taxon>
    </lineage>
</organism>
<dbReference type="InterPro" id="IPR023996">
    <property type="entry name" value="TonB-dep_OMP_SusC/RagA"/>
</dbReference>
<comment type="similarity">
    <text evidence="8 9">Belongs to the TonB-dependent receptor family.</text>
</comment>
<evidence type="ECO:0000256" key="5">
    <source>
        <dbReference type="ARBA" id="ARBA00023077"/>
    </source>
</evidence>
<comment type="caution">
    <text evidence="13">The sequence shown here is derived from an EMBL/GenBank/DDBJ whole genome shotgun (WGS) entry which is preliminary data.</text>
</comment>